<dbReference type="AlphaFoldDB" id="F3NB57"/>
<gene>
    <name evidence="1" type="ORF">SGM_0591</name>
</gene>
<protein>
    <submittedName>
        <fullName evidence="1">Uncharacterized protein</fullName>
    </submittedName>
</protein>
<evidence type="ECO:0000313" key="2">
    <source>
        <dbReference type="Proteomes" id="UP000003022"/>
    </source>
</evidence>
<name>F3NB57_9ACTN</name>
<reference evidence="1 2" key="1">
    <citation type="journal article" date="2011" name="J. Bacteriol.">
        <title>Draft genome sequence of the marine bacterium Streptomyces griseoaurantiacus M045, which produces novel manumycin-type antibiotics with a pABA core component.</title>
        <authorList>
            <person name="Li F."/>
            <person name="Jiang P."/>
            <person name="Zheng H."/>
            <person name="Wang S."/>
            <person name="Zhao G."/>
            <person name="Qin S."/>
            <person name="Liu Z."/>
        </authorList>
    </citation>
    <scope>NUCLEOTIDE SEQUENCE [LARGE SCALE GENOMIC DNA]</scope>
    <source>
        <strain evidence="1 2">M045</strain>
    </source>
</reference>
<sequence length="42" mass="4756">MRHGRGPPGQEDQEKIRKSACVQDEPCMHGQLFRCFGPLTKS</sequence>
<dbReference type="EMBL" id="AEYX01000002">
    <property type="protein sequence ID" value="EGG49516.1"/>
    <property type="molecule type" value="Genomic_DNA"/>
</dbReference>
<dbReference type="STRING" id="996637.SGM_0591"/>
<keyword evidence="2" id="KW-1185">Reference proteome</keyword>
<accession>F3NB57</accession>
<organism evidence="1 2">
    <name type="scientific">Streptomyces griseoaurantiacus M045</name>
    <dbReference type="NCBI Taxonomy" id="996637"/>
    <lineage>
        <taxon>Bacteria</taxon>
        <taxon>Bacillati</taxon>
        <taxon>Actinomycetota</taxon>
        <taxon>Actinomycetes</taxon>
        <taxon>Kitasatosporales</taxon>
        <taxon>Streptomycetaceae</taxon>
        <taxon>Streptomyces</taxon>
        <taxon>Streptomyces aurantiacus group</taxon>
    </lineage>
</organism>
<comment type="caution">
    <text evidence="1">The sequence shown here is derived from an EMBL/GenBank/DDBJ whole genome shotgun (WGS) entry which is preliminary data.</text>
</comment>
<evidence type="ECO:0000313" key="1">
    <source>
        <dbReference type="EMBL" id="EGG49516.1"/>
    </source>
</evidence>
<dbReference type="Proteomes" id="UP000003022">
    <property type="component" value="Unassembled WGS sequence"/>
</dbReference>
<proteinExistence type="predicted"/>